<dbReference type="AlphaFoldDB" id="A0AAW0T676"/>
<proteinExistence type="predicted"/>
<dbReference type="EMBL" id="JARAKH010000038">
    <property type="protein sequence ID" value="KAK8382808.1"/>
    <property type="molecule type" value="Genomic_DNA"/>
</dbReference>
<protein>
    <recommendedName>
        <fullName evidence="3">Reverse transcriptase domain-containing protein</fullName>
    </recommendedName>
</protein>
<accession>A0AAW0T676</accession>
<evidence type="ECO:0000313" key="2">
    <source>
        <dbReference type="Proteomes" id="UP001487740"/>
    </source>
</evidence>
<organism evidence="1 2">
    <name type="scientific">Scylla paramamosain</name>
    <name type="common">Mud crab</name>
    <dbReference type="NCBI Taxonomy" id="85552"/>
    <lineage>
        <taxon>Eukaryota</taxon>
        <taxon>Metazoa</taxon>
        <taxon>Ecdysozoa</taxon>
        <taxon>Arthropoda</taxon>
        <taxon>Crustacea</taxon>
        <taxon>Multicrustacea</taxon>
        <taxon>Malacostraca</taxon>
        <taxon>Eumalacostraca</taxon>
        <taxon>Eucarida</taxon>
        <taxon>Decapoda</taxon>
        <taxon>Pleocyemata</taxon>
        <taxon>Brachyura</taxon>
        <taxon>Eubrachyura</taxon>
        <taxon>Portunoidea</taxon>
        <taxon>Portunidae</taxon>
        <taxon>Portuninae</taxon>
        <taxon>Scylla</taxon>
    </lineage>
</organism>
<gene>
    <name evidence="1" type="ORF">O3P69_011390</name>
</gene>
<keyword evidence="2" id="KW-1185">Reference proteome</keyword>
<reference evidence="1 2" key="1">
    <citation type="submission" date="2023-03" db="EMBL/GenBank/DDBJ databases">
        <title>High-quality genome of Scylla paramamosain provides insights in environmental adaptation.</title>
        <authorList>
            <person name="Zhang L."/>
        </authorList>
    </citation>
    <scope>NUCLEOTIDE SEQUENCE [LARGE SCALE GENOMIC DNA]</scope>
    <source>
        <strain evidence="1">LZ_2023a</strain>
        <tissue evidence="1">Muscle</tissue>
    </source>
</reference>
<dbReference type="Proteomes" id="UP001487740">
    <property type="component" value="Unassembled WGS sequence"/>
</dbReference>
<sequence>MAFIDLKSAFDVVNRDIILDQLMDIGINWHLRKWIRGYLSNRSSRVFFHGVYSSSRGLSLGTPQASPYTTTTRSATNVLAGQEWWLPGSVWAADKCDKSPGRKTCLISLVLCVIPPTNTLDHYYLNCSD</sequence>
<name>A0AAW0T676_SCYPA</name>
<evidence type="ECO:0008006" key="3">
    <source>
        <dbReference type="Google" id="ProtNLM"/>
    </source>
</evidence>
<comment type="caution">
    <text evidence="1">The sequence shown here is derived from an EMBL/GenBank/DDBJ whole genome shotgun (WGS) entry which is preliminary data.</text>
</comment>
<evidence type="ECO:0000313" key="1">
    <source>
        <dbReference type="EMBL" id="KAK8382808.1"/>
    </source>
</evidence>